<reference evidence="3" key="2">
    <citation type="submission" date="2022-01" db="EMBL/GenBank/DDBJ databases">
        <authorList>
            <person name="Yamashiro T."/>
            <person name="Shiraishi A."/>
            <person name="Satake H."/>
            <person name="Nakayama K."/>
        </authorList>
    </citation>
    <scope>NUCLEOTIDE SEQUENCE</scope>
</reference>
<name>A0ABQ5CP97_9ASTR</name>
<dbReference type="PANTHER" id="PTHR31286:SF99">
    <property type="entry name" value="DUF4283 DOMAIN-CONTAINING PROTEIN"/>
    <property type="match status" value="1"/>
</dbReference>
<evidence type="ECO:0000256" key="1">
    <source>
        <dbReference type="SAM" id="MobiDB-lite"/>
    </source>
</evidence>
<organism evidence="3 4">
    <name type="scientific">Tanacetum coccineum</name>
    <dbReference type="NCBI Taxonomy" id="301880"/>
    <lineage>
        <taxon>Eukaryota</taxon>
        <taxon>Viridiplantae</taxon>
        <taxon>Streptophyta</taxon>
        <taxon>Embryophyta</taxon>
        <taxon>Tracheophyta</taxon>
        <taxon>Spermatophyta</taxon>
        <taxon>Magnoliopsida</taxon>
        <taxon>eudicotyledons</taxon>
        <taxon>Gunneridae</taxon>
        <taxon>Pentapetalae</taxon>
        <taxon>asterids</taxon>
        <taxon>campanulids</taxon>
        <taxon>Asterales</taxon>
        <taxon>Asteraceae</taxon>
        <taxon>Asteroideae</taxon>
        <taxon>Anthemideae</taxon>
        <taxon>Anthemidinae</taxon>
        <taxon>Tanacetum</taxon>
    </lineage>
</organism>
<gene>
    <name evidence="3" type="ORF">Tco_0908433</name>
</gene>
<evidence type="ECO:0000313" key="3">
    <source>
        <dbReference type="EMBL" id="GJT28158.1"/>
    </source>
</evidence>
<comment type="caution">
    <text evidence="3">The sequence shown here is derived from an EMBL/GenBank/DDBJ whole genome shotgun (WGS) entry which is preliminary data.</text>
</comment>
<sequence length="473" mass="53113">MVNGVKEVLDDFVSRMETLKERDVNVIRVSPNHNSFVSNAGTFVTSKDGLIRQVVNQSRPDNTMKTNASSSGVRSCSDEIFGGEKIGSQHGTFASVLQTKSNKRVVKIKELRNEEVVEIKELRNEEVVEGAAVAIPFEAVEEVKSRFSNTLYGFFIGKRLAFPLVENYVKNTWAKYGLRRTQLHDDFFLFQFETKEGMDRVLEDGPWLIRTVPLILNVWSPNTDLKKAEVRKAPVWIKLHHVPIVAYSEIGLSLITTQLGKPITLDSYTSTMCLSSWGKSTYARALIEVSAEKELVESLVIAIPVDKENGHTLATINIEYEWNPPRCSTCMIFDHHSDKCPKLPKVAPAEKVDEEGFVEVKKKKHKNKNRQTKIAGVRLSKPQPQFRRVDKGEPSKQALKDTSKTPEISVSNSYGPLNNEDDNDTYVDSLLKQDDVLNFSDDDLDEELQVGRDGKITSNVPGASTPVNEVTND</sequence>
<accession>A0ABQ5CP97</accession>
<proteinExistence type="predicted"/>
<reference evidence="3" key="1">
    <citation type="journal article" date="2022" name="Int. J. Mol. Sci.">
        <title>Draft Genome of Tanacetum Coccineum: Genomic Comparison of Closely Related Tanacetum-Family Plants.</title>
        <authorList>
            <person name="Yamashiro T."/>
            <person name="Shiraishi A."/>
            <person name="Nakayama K."/>
            <person name="Satake H."/>
        </authorList>
    </citation>
    <scope>NUCLEOTIDE SEQUENCE</scope>
</reference>
<protein>
    <submittedName>
        <fullName evidence="3">Zinc knuckle CX2CX4HX4C containing protein</fullName>
    </submittedName>
</protein>
<evidence type="ECO:0000313" key="4">
    <source>
        <dbReference type="Proteomes" id="UP001151760"/>
    </source>
</evidence>
<feature type="region of interest" description="Disordered" evidence="1">
    <location>
        <begin position="442"/>
        <end position="473"/>
    </location>
</feature>
<feature type="compositionally biased region" description="Polar residues" evidence="1">
    <location>
        <begin position="456"/>
        <end position="473"/>
    </location>
</feature>
<dbReference type="InterPro" id="IPR025558">
    <property type="entry name" value="DUF4283"/>
</dbReference>
<dbReference type="InterPro" id="IPR040256">
    <property type="entry name" value="At4g02000-like"/>
</dbReference>
<dbReference type="Proteomes" id="UP001151760">
    <property type="component" value="Unassembled WGS sequence"/>
</dbReference>
<dbReference type="PANTHER" id="PTHR31286">
    <property type="entry name" value="GLYCINE-RICH CELL WALL STRUCTURAL PROTEIN 1.8-LIKE"/>
    <property type="match status" value="1"/>
</dbReference>
<feature type="compositionally biased region" description="Basic and acidic residues" evidence="1">
    <location>
        <begin position="387"/>
        <end position="404"/>
    </location>
</feature>
<dbReference type="Pfam" id="PF14111">
    <property type="entry name" value="DUF4283"/>
    <property type="match status" value="1"/>
</dbReference>
<feature type="domain" description="DUF4283" evidence="2">
    <location>
        <begin position="144"/>
        <end position="225"/>
    </location>
</feature>
<dbReference type="EMBL" id="BQNB010014437">
    <property type="protein sequence ID" value="GJT28158.1"/>
    <property type="molecule type" value="Genomic_DNA"/>
</dbReference>
<feature type="region of interest" description="Disordered" evidence="1">
    <location>
        <begin position="381"/>
        <end position="425"/>
    </location>
</feature>
<evidence type="ECO:0000259" key="2">
    <source>
        <dbReference type="Pfam" id="PF14111"/>
    </source>
</evidence>
<keyword evidence="4" id="KW-1185">Reference proteome</keyword>
<feature type="compositionally biased region" description="Polar residues" evidence="1">
    <location>
        <begin position="405"/>
        <end position="416"/>
    </location>
</feature>